<accession>A0A071M5H7</accession>
<dbReference type="PROSITE" id="PS51186">
    <property type="entry name" value="GNAT"/>
    <property type="match status" value="1"/>
</dbReference>
<comment type="caution">
    <text evidence="4">The sequence shown here is derived from an EMBL/GenBank/DDBJ whole genome shotgun (WGS) entry which is preliminary data.</text>
</comment>
<dbReference type="InterPro" id="IPR016181">
    <property type="entry name" value="Acyl_CoA_acyltransferase"/>
</dbReference>
<dbReference type="EMBL" id="JJOA01000034">
    <property type="protein sequence ID" value="KEA55987.1"/>
    <property type="molecule type" value="Genomic_DNA"/>
</dbReference>
<dbReference type="AlphaFoldDB" id="A0A071M5H7"/>
<proteinExistence type="predicted"/>
<evidence type="ECO:0000259" key="3">
    <source>
        <dbReference type="PROSITE" id="PS51186"/>
    </source>
</evidence>
<organism evidence="4">
    <name type="scientific">Burkholderia cenocepacia</name>
    <dbReference type="NCBI Taxonomy" id="95486"/>
    <lineage>
        <taxon>Bacteria</taxon>
        <taxon>Pseudomonadati</taxon>
        <taxon>Pseudomonadota</taxon>
        <taxon>Betaproteobacteria</taxon>
        <taxon>Burkholderiales</taxon>
        <taxon>Burkholderiaceae</taxon>
        <taxon>Burkholderia</taxon>
        <taxon>Burkholderia cepacia complex</taxon>
    </lineage>
</organism>
<keyword evidence="1 4" id="KW-0808">Transferase</keyword>
<gene>
    <name evidence="4" type="ORF">DT99_30095</name>
</gene>
<dbReference type="InterPro" id="IPR050832">
    <property type="entry name" value="Bact_Acetyltransf"/>
</dbReference>
<dbReference type="SUPFAM" id="SSF55729">
    <property type="entry name" value="Acyl-CoA N-acyltransferases (Nat)"/>
    <property type="match status" value="1"/>
</dbReference>
<reference evidence="4" key="1">
    <citation type="submission" date="2014-04" db="EMBL/GenBank/DDBJ databases">
        <title>In planta biocontrol of soil-borne Fusarium wilt of banana through a plant endophytic bacterium, Burkholderia cenocepacia 869T2.</title>
        <authorList>
            <person name="Ho Y.-N."/>
            <person name="Chiang H.-M."/>
            <person name="Chao C.-P."/>
            <person name="Su C.-C."/>
            <person name="Hsu H.-F."/>
            <person name="Guo C.-T."/>
            <person name="Hsieh J.-L."/>
            <person name="Huang C.-C."/>
        </authorList>
    </citation>
    <scope>NUCLEOTIDE SEQUENCE [LARGE SCALE GENOMIC DNA]</scope>
    <source>
        <strain evidence="4">869T2</strain>
    </source>
</reference>
<dbReference type="Gene3D" id="3.40.630.30">
    <property type="match status" value="1"/>
</dbReference>
<dbReference type="GO" id="GO:0016747">
    <property type="term" value="F:acyltransferase activity, transferring groups other than amino-acyl groups"/>
    <property type="evidence" value="ECO:0007669"/>
    <property type="project" value="InterPro"/>
</dbReference>
<dbReference type="OrthoDB" id="8595358at2"/>
<dbReference type="CDD" id="cd04301">
    <property type="entry name" value="NAT_SF"/>
    <property type="match status" value="1"/>
</dbReference>
<evidence type="ECO:0000256" key="1">
    <source>
        <dbReference type="ARBA" id="ARBA00022679"/>
    </source>
</evidence>
<dbReference type="InterPro" id="IPR000182">
    <property type="entry name" value="GNAT_dom"/>
</dbReference>
<dbReference type="Pfam" id="PF00583">
    <property type="entry name" value="Acetyltransf_1"/>
    <property type="match status" value="1"/>
</dbReference>
<evidence type="ECO:0000256" key="2">
    <source>
        <dbReference type="ARBA" id="ARBA00023315"/>
    </source>
</evidence>
<keyword evidence="2" id="KW-0012">Acyltransferase</keyword>
<dbReference type="PANTHER" id="PTHR43877">
    <property type="entry name" value="AMINOALKYLPHOSPHONATE N-ACETYLTRANSFERASE-RELATED-RELATED"/>
    <property type="match status" value="1"/>
</dbReference>
<evidence type="ECO:0000313" key="4">
    <source>
        <dbReference type="EMBL" id="KEA55987.1"/>
    </source>
</evidence>
<feature type="domain" description="N-acetyltransferase" evidence="3">
    <location>
        <begin position="4"/>
        <end position="173"/>
    </location>
</feature>
<protein>
    <submittedName>
        <fullName evidence="4">GCN5 family acetyltransferase</fullName>
    </submittedName>
</protein>
<sequence length="176" mass="19367">MTGISIRTAHIDDAQAIADFHVKVWRHTYRDLAPAQAHAILDEHYRGKTWREKLMSNDARQRVLVAHAGGRIVGIGMAGAPSEPVFGGHGEIKFLYVDPEFKRRGIGRQLLARLATHLSRLHYPGAALSVVKGNDAALAFYAALDGRLAGEYVDAGPVWRSHNVVIVWDDLARLAS</sequence>
<name>A0A071M5H7_9BURK</name>